<reference evidence="2" key="1">
    <citation type="submission" date="2020-06" db="EMBL/GenBank/DDBJ databases">
        <authorList>
            <person name="Li T."/>
            <person name="Hu X."/>
            <person name="Zhang T."/>
            <person name="Song X."/>
            <person name="Zhang H."/>
            <person name="Dai N."/>
            <person name="Sheng W."/>
            <person name="Hou X."/>
            <person name="Wei L."/>
        </authorList>
    </citation>
    <scope>NUCLEOTIDE SEQUENCE</scope>
    <source>
        <strain evidence="2">G02</strain>
        <tissue evidence="2">Leaf</tissue>
    </source>
</reference>
<evidence type="ECO:0000313" key="2">
    <source>
        <dbReference type="EMBL" id="KAL0303950.1"/>
    </source>
</evidence>
<gene>
    <name evidence="2" type="ORF">Sradi_6263100</name>
</gene>
<sequence>MPMFAEALDPHALASRCGRPRLASLPHASRPHLDTCRRILDGKGHPRPVSALRARMRPHAYLMSNAHSVHRRPTPSSWPSCVPRLSRTAS</sequence>
<accession>A0AAW2KAG9</accession>
<evidence type="ECO:0000256" key="1">
    <source>
        <dbReference type="SAM" id="MobiDB-lite"/>
    </source>
</evidence>
<proteinExistence type="predicted"/>
<dbReference type="AlphaFoldDB" id="A0AAW2KAG9"/>
<feature type="region of interest" description="Disordered" evidence="1">
    <location>
        <begin position="66"/>
        <end position="90"/>
    </location>
</feature>
<protein>
    <submittedName>
        <fullName evidence="2">Uncharacterized protein</fullName>
    </submittedName>
</protein>
<organism evidence="2">
    <name type="scientific">Sesamum radiatum</name>
    <name type="common">Black benniseed</name>
    <dbReference type="NCBI Taxonomy" id="300843"/>
    <lineage>
        <taxon>Eukaryota</taxon>
        <taxon>Viridiplantae</taxon>
        <taxon>Streptophyta</taxon>
        <taxon>Embryophyta</taxon>
        <taxon>Tracheophyta</taxon>
        <taxon>Spermatophyta</taxon>
        <taxon>Magnoliopsida</taxon>
        <taxon>eudicotyledons</taxon>
        <taxon>Gunneridae</taxon>
        <taxon>Pentapetalae</taxon>
        <taxon>asterids</taxon>
        <taxon>lamiids</taxon>
        <taxon>Lamiales</taxon>
        <taxon>Pedaliaceae</taxon>
        <taxon>Sesamum</taxon>
    </lineage>
</organism>
<reference evidence="2" key="2">
    <citation type="journal article" date="2024" name="Plant">
        <title>Genomic evolution and insights into agronomic trait innovations of Sesamum species.</title>
        <authorList>
            <person name="Miao H."/>
            <person name="Wang L."/>
            <person name="Qu L."/>
            <person name="Liu H."/>
            <person name="Sun Y."/>
            <person name="Le M."/>
            <person name="Wang Q."/>
            <person name="Wei S."/>
            <person name="Zheng Y."/>
            <person name="Lin W."/>
            <person name="Duan Y."/>
            <person name="Cao H."/>
            <person name="Xiong S."/>
            <person name="Wang X."/>
            <person name="Wei L."/>
            <person name="Li C."/>
            <person name="Ma Q."/>
            <person name="Ju M."/>
            <person name="Zhao R."/>
            <person name="Li G."/>
            <person name="Mu C."/>
            <person name="Tian Q."/>
            <person name="Mei H."/>
            <person name="Zhang T."/>
            <person name="Gao T."/>
            <person name="Zhang H."/>
        </authorList>
    </citation>
    <scope>NUCLEOTIDE SEQUENCE</scope>
    <source>
        <strain evidence="2">G02</strain>
    </source>
</reference>
<dbReference type="EMBL" id="JACGWJ010000029">
    <property type="protein sequence ID" value="KAL0303950.1"/>
    <property type="molecule type" value="Genomic_DNA"/>
</dbReference>
<name>A0AAW2KAG9_SESRA</name>
<comment type="caution">
    <text evidence="2">The sequence shown here is derived from an EMBL/GenBank/DDBJ whole genome shotgun (WGS) entry which is preliminary data.</text>
</comment>